<evidence type="ECO:0000313" key="2">
    <source>
        <dbReference type="EMBL" id="GFH76615.1"/>
    </source>
</evidence>
<gene>
    <name evidence="3" type="ORF">GCM10010227_45450</name>
    <name evidence="2" type="ORF">Sgou_12850</name>
</gene>
<accession>A0A8H9HSV0</accession>
<dbReference type="EMBL" id="BMSC01000016">
    <property type="protein sequence ID" value="GGU85916.1"/>
    <property type="molecule type" value="Genomic_DNA"/>
</dbReference>
<dbReference type="AlphaFoldDB" id="A0A8H9HSV0"/>
<evidence type="ECO:0000256" key="1">
    <source>
        <dbReference type="SAM" id="MobiDB-lite"/>
    </source>
</evidence>
<name>A0A8H9HSV0_9ACTN</name>
<proteinExistence type="predicted"/>
<reference evidence="2 4" key="2">
    <citation type="submission" date="2020-02" db="EMBL/GenBank/DDBJ databases">
        <title>Whole genome shotgun sequence of Streptomyces gougerotii NBRC 13043.</title>
        <authorList>
            <person name="Ichikawa N."/>
            <person name="Komaki H."/>
            <person name="Tamura T."/>
        </authorList>
    </citation>
    <scope>NUCLEOTIDE SEQUENCE [LARGE SCALE GENOMIC DNA]</scope>
    <source>
        <strain evidence="2 4">NBRC 13043</strain>
    </source>
</reference>
<reference evidence="3" key="1">
    <citation type="journal article" date="2014" name="Int. J. Syst. Evol. Microbiol.">
        <title>Complete genome sequence of Corynebacterium casei LMG S-19264T (=DSM 44701T), isolated from a smear-ripened cheese.</title>
        <authorList>
            <consortium name="US DOE Joint Genome Institute (JGI-PGF)"/>
            <person name="Walter F."/>
            <person name="Albersmeier A."/>
            <person name="Kalinowski J."/>
            <person name="Ruckert C."/>
        </authorList>
    </citation>
    <scope>NUCLEOTIDE SEQUENCE</scope>
    <source>
        <strain evidence="3">JCM 4136</strain>
    </source>
</reference>
<feature type="compositionally biased region" description="Basic and acidic residues" evidence="1">
    <location>
        <begin position="1"/>
        <end position="11"/>
    </location>
</feature>
<dbReference type="EMBL" id="BLLO01000014">
    <property type="protein sequence ID" value="GFH76615.1"/>
    <property type="molecule type" value="Genomic_DNA"/>
</dbReference>
<keyword evidence="4" id="KW-1185">Reference proteome</keyword>
<dbReference type="Proteomes" id="UP000660975">
    <property type="component" value="Unassembled WGS sequence"/>
</dbReference>
<dbReference type="Proteomes" id="UP000480804">
    <property type="component" value="Unassembled WGS sequence"/>
</dbReference>
<comment type="caution">
    <text evidence="3">The sequence shown here is derived from an EMBL/GenBank/DDBJ whole genome shotgun (WGS) entry which is preliminary data.</text>
</comment>
<feature type="compositionally biased region" description="Low complexity" evidence="1">
    <location>
        <begin position="32"/>
        <end position="41"/>
    </location>
</feature>
<feature type="compositionally biased region" description="Basic residues" evidence="1">
    <location>
        <begin position="50"/>
        <end position="62"/>
    </location>
</feature>
<feature type="region of interest" description="Disordered" evidence="1">
    <location>
        <begin position="1"/>
        <end position="62"/>
    </location>
</feature>
<organism evidence="3 5">
    <name type="scientific">Streptomyces gougerotii</name>
    <dbReference type="NCBI Taxonomy" id="53448"/>
    <lineage>
        <taxon>Bacteria</taxon>
        <taxon>Bacillati</taxon>
        <taxon>Actinomycetota</taxon>
        <taxon>Actinomycetes</taxon>
        <taxon>Kitasatosporales</taxon>
        <taxon>Streptomycetaceae</taxon>
        <taxon>Streptomyces</taxon>
        <taxon>Streptomyces diastaticus group</taxon>
    </lineage>
</organism>
<reference evidence="3" key="3">
    <citation type="submission" date="2020-09" db="EMBL/GenBank/DDBJ databases">
        <authorList>
            <person name="Sun Q."/>
            <person name="Ohkuma M."/>
        </authorList>
    </citation>
    <scope>NUCLEOTIDE SEQUENCE</scope>
    <source>
        <strain evidence="3">JCM 4136</strain>
    </source>
</reference>
<evidence type="ECO:0000313" key="3">
    <source>
        <dbReference type="EMBL" id="GGU85916.1"/>
    </source>
</evidence>
<sequence>MKEGTARDLELRQQCPAEAEQVVGAGRRGAPRARPLGPAGRKCPSAAQAHRPRKAARRGGGP</sequence>
<protein>
    <submittedName>
        <fullName evidence="3">Uncharacterized protein</fullName>
    </submittedName>
</protein>
<evidence type="ECO:0000313" key="5">
    <source>
        <dbReference type="Proteomes" id="UP000660975"/>
    </source>
</evidence>
<evidence type="ECO:0000313" key="4">
    <source>
        <dbReference type="Proteomes" id="UP000480804"/>
    </source>
</evidence>